<name>D5WWP5_KYRT2</name>
<dbReference type="Proteomes" id="UP000002368">
    <property type="component" value="Chromosome"/>
</dbReference>
<dbReference type="STRING" id="562970.Btus_1008"/>
<dbReference type="HOGENOM" id="CLU_2395889_0_0_9"/>
<dbReference type="AlphaFoldDB" id="D5WWP5"/>
<protein>
    <submittedName>
        <fullName evidence="1">Uncharacterized protein</fullName>
    </submittedName>
</protein>
<organism evidence="1 2">
    <name type="scientific">Kyrpidia tusciae (strain DSM 2912 / NBRC 15312 / T2)</name>
    <name type="common">Bacillus tusciae</name>
    <dbReference type="NCBI Taxonomy" id="562970"/>
    <lineage>
        <taxon>Bacteria</taxon>
        <taxon>Bacillati</taxon>
        <taxon>Bacillota</taxon>
        <taxon>Bacilli</taxon>
        <taxon>Bacillales</taxon>
        <taxon>Alicyclobacillaceae</taxon>
        <taxon>Kyrpidia</taxon>
    </lineage>
</organism>
<proteinExistence type="predicted"/>
<keyword evidence="2" id="KW-1185">Reference proteome</keyword>
<evidence type="ECO:0000313" key="1">
    <source>
        <dbReference type="EMBL" id="ADG05746.1"/>
    </source>
</evidence>
<dbReference type="OrthoDB" id="2381815at2"/>
<dbReference type="EMBL" id="CP002017">
    <property type="protein sequence ID" value="ADG05746.1"/>
    <property type="molecule type" value="Genomic_DNA"/>
</dbReference>
<dbReference type="KEGG" id="bts:Btus_1008"/>
<reference evidence="1 2" key="1">
    <citation type="journal article" date="2011" name="Stand. Genomic Sci.">
        <title>Complete genome sequence of the thermophilic, hydrogen-oxidizing Bacillus tusciae type strain (T2) and reclassification in the new genus, Kyrpidia gen. nov. as Kyrpidia tusciae comb. nov. and emendation of the family Alicyclobacillaceae da Costa and Rainey, 2010.</title>
        <authorList>
            <person name="Klenk H.P."/>
            <person name="Lapidus A."/>
            <person name="Chertkov O."/>
            <person name="Copeland A."/>
            <person name="Del Rio T.G."/>
            <person name="Nolan M."/>
            <person name="Lucas S."/>
            <person name="Chen F."/>
            <person name="Tice H."/>
            <person name="Cheng J.F."/>
            <person name="Han C."/>
            <person name="Bruce D."/>
            <person name="Goodwin L."/>
            <person name="Pitluck S."/>
            <person name="Pati A."/>
            <person name="Ivanova N."/>
            <person name="Mavromatis K."/>
            <person name="Daum C."/>
            <person name="Chen A."/>
            <person name="Palaniappan K."/>
            <person name="Chang Y.J."/>
            <person name="Land M."/>
            <person name="Hauser L."/>
            <person name="Jeffries C.D."/>
            <person name="Detter J.C."/>
            <person name="Rohde M."/>
            <person name="Abt B."/>
            <person name="Pukall R."/>
            <person name="Goker M."/>
            <person name="Bristow J."/>
            <person name="Markowitz V."/>
            <person name="Hugenholtz P."/>
            <person name="Eisen J.A."/>
        </authorList>
    </citation>
    <scope>NUCLEOTIDE SEQUENCE [LARGE SCALE GENOMIC DNA]</scope>
    <source>
        <strain evidence="1 2">DSM 2912</strain>
    </source>
</reference>
<dbReference type="RefSeq" id="WP_013075037.1">
    <property type="nucleotide sequence ID" value="NC_014098.1"/>
</dbReference>
<gene>
    <name evidence="1" type="ordered locus">Btus_1008</name>
</gene>
<evidence type="ECO:0000313" key="2">
    <source>
        <dbReference type="Proteomes" id="UP000002368"/>
    </source>
</evidence>
<sequence length="93" mass="10838">MTTGFQLVHKWIERNRGLGKTDEEMMKVQFVYEGTLYRLRKTDNGEIAVDAEPGTVIIFRDERELEDELTCRICGARYTNKIDTIRCCMNGDE</sequence>
<accession>D5WWP5</accession>